<protein>
    <submittedName>
        <fullName evidence="1">MADS-box transcription factor family protein</fullName>
    </submittedName>
</protein>
<sequence length="55" mass="6432">MHFSMSESKKHLLETKCMHAFILVLDSCYLQPSQEVPWVLGNIVVCVYLWCNETE</sequence>
<evidence type="ECO:0000313" key="1">
    <source>
        <dbReference type="EMBL" id="MBX25355.1"/>
    </source>
</evidence>
<name>A0A2P2M551_RHIMU</name>
<dbReference type="AlphaFoldDB" id="A0A2P2M551"/>
<dbReference type="EMBL" id="GGEC01044871">
    <property type="protein sequence ID" value="MBX25355.1"/>
    <property type="molecule type" value="Transcribed_RNA"/>
</dbReference>
<proteinExistence type="predicted"/>
<reference evidence="1" key="1">
    <citation type="submission" date="2018-02" db="EMBL/GenBank/DDBJ databases">
        <title>Rhizophora mucronata_Transcriptome.</title>
        <authorList>
            <person name="Meera S.P."/>
            <person name="Sreeshan A."/>
            <person name="Augustine A."/>
        </authorList>
    </citation>
    <scope>NUCLEOTIDE SEQUENCE</scope>
    <source>
        <tissue evidence="1">Leaf</tissue>
    </source>
</reference>
<accession>A0A2P2M551</accession>
<dbReference type="EMBL" id="GGEC01044870">
    <property type="protein sequence ID" value="MBX25354.1"/>
    <property type="molecule type" value="Transcribed_RNA"/>
</dbReference>
<organism evidence="1">
    <name type="scientific">Rhizophora mucronata</name>
    <name type="common">Asiatic mangrove</name>
    <dbReference type="NCBI Taxonomy" id="61149"/>
    <lineage>
        <taxon>Eukaryota</taxon>
        <taxon>Viridiplantae</taxon>
        <taxon>Streptophyta</taxon>
        <taxon>Embryophyta</taxon>
        <taxon>Tracheophyta</taxon>
        <taxon>Spermatophyta</taxon>
        <taxon>Magnoliopsida</taxon>
        <taxon>eudicotyledons</taxon>
        <taxon>Gunneridae</taxon>
        <taxon>Pentapetalae</taxon>
        <taxon>rosids</taxon>
        <taxon>fabids</taxon>
        <taxon>Malpighiales</taxon>
        <taxon>Rhizophoraceae</taxon>
        <taxon>Rhizophora</taxon>
    </lineage>
</organism>